<dbReference type="Proteomes" id="UP000838756">
    <property type="component" value="Unassembled WGS sequence"/>
</dbReference>
<keyword evidence="2" id="KW-1185">Reference proteome</keyword>
<sequence>MVRANEQIHSKKRFHQDCLRKLHHKMQLSIQSAPLFEEPNNNCKRNAIHDTGSPQKIKQLKQAISERQCLHSPTKK</sequence>
<accession>A0A8S4S103</accession>
<dbReference type="AlphaFoldDB" id="A0A8S4S103"/>
<dbReference type="EMBL" id="CAKXAJ010025873">
    <property type="protein sequence ID" value="CAH2244935.1"/>
    <property type="molecule type" value="Genomic_DNA"/>
</dbReference>
<evidence type="ECO:0000313" key="1">
    <source>
        <dbReference type="EMBL" id="CAH2244935.1"/>
    </source>
</evidence>
<reference evidence="1" key="1">
    <citation type="submission" date="2022-03" db="EMBL/GenBank/DDBJ databases">
        <authorList>
            <person name="Lindestad O."/>
        </authorList>
    </citation>
    <scope>NUCLEOTIDE SEQUENCE</scope>
</reference>
<comment type="caution">
    <text evidence="1">The sequence shown here is derived from an EMBL/GenBank/DDBJ whole genome shotgun (WGS) entry which is preliminary data.</text>
</comment>
<evidence type="ECO:0000313" key="2">
    <source>
        <dbReference type="Proteomes" id="UP000838756"/>
    </source>
</evidence>
<gene>
    <name evidence="1" type="primary">jg19660</name>
    <name evidence="1" type="ORF">PAEG_LOCUS20834</name>
</gene>
<name>A0A8S4S103_9NEOP</name>
<protein>
    <submittedName>
        <fullName evidence="1">Jg19660 protein</fullName>
    </submittedName>
</protein>
<organism evidence="1 2">
    <name type="scientific">Pararge aegeria aegeria</name>
    <dbReference type="NCBI Taxonomy" id="348720"/>
    <lineage>
        <taxon>Eukaryota</taxon>
        <taxon>Metazoa</taxon>
        <taxon>Ecdysozoa</taxon>
        <taxon>Arthropoda</taxon>
        <taxon>Hexapoda</taxon>
        <taxon>Insecta</taxon>
        <taxon>Pterygota</taxon>
        <taxon>Neoptera</taxon>
        <taxon>Endopterygota</taxon>
        <taxon>Lepidoptera</taxon>
        <taxon>Glossata</taxon>
        <taxon>Ditrysia</taxon>
        <taxon>Papilionoidea</taxon>
        <taxon>Nymphalidae</taxon>
        <taxon>Satyrinae</taxon>
        <taxon>Satyrini</taxon>
        <taxon>Parargina</taxon>
        <taxon>Pararge</taxon>
    </lineage>
</organism>
<proteinExistence type="predicted"/>